<proteinExistence type="predicted"/>
<evidence type="ECO:0008006" key="5">
    <source>
        <dbReference type="Google" id="ProtNLM"/>
    </source>
</evidence>
<name>A0A448XJ42_9PLAT</name>
<evidence type="ECO:0000256" key="2">
    <source>
        <dbReference type="SAM" id="SignalP"/>
    </source>
</evidence>
<sequence>MPLSASLFVCVATLSCLSIAGPLETRISGLLPINSISRRPYVPCPPVTSFASVPSGELDEPSQIGPRDGSRLVSSVSVPRQTDLWLPPNPPVEAVLEAATFACGDGVSKGGDERMPFRDVPL</sequence>
<accession>A0A448XJ42</accession>
<feature type="chain" id="PRO_5019284856" description="Secreted protein" evidence="2">
    <location>
        <begin position="21"/>
        <end position="122"/>
    </location>
</feature>
<feature type="signal peptide" evidence="2">
    <location>
        <begin position="1"/>
        <end position="20"/>
    </location>
</feature>
<evidence type="ECO:0000313" key="4">
    <source>
        <dbReference type="Proteomes" id="UP000784294"/>
    </source>
</evidence>
<dbReference type="EMBL" id="CAAALY010256276">
    <property type="protein sequence ID" value="VEL37897.1"/>
    <property type="molecule type" value="Genomic_DNA"/>
</dbReference>
<dbReference type="AlphaFoldDB" id="A0A448XJ42"/>
<comment type="caution">
    <text evidence="3">The sequence shown here is derived from an EMBL/GenBank/DDBJ whole genome shotgun (WGS) entry which is preliminary data.</text>
</comment>
<dbReference type="Proteomes" id="UP000784294">
    <property type="component" value="Unassembled WGS sequence"/>
</dbReference>
<keyword evidence="2" id="KW-0732">Signal</keyword>
<gene>
    <name evidence="3" type="ORF">PXEA_LOCUS31337</name>
</gene>
<organism evidence="3 4">
    <name type="scientific">Protopolystoma xenopodis</name>
    <dbReference type="NCBI Taxonomy" id="117903"/>
    <lineage>
        <taxon>Eukaryota</taxon>
        <taxon>Metazoa</taxon>
        <taxon>Spiralia</taxon>
        <taxon>Lophotrochozoa</taxon>
        <taxon>Platyhelminthes</taxon>
        <taxon>Monogenea</taxon>
        <taxon>Polyopisthocotylea</taxon>
        <taxon>Polystomatidea</taxon>
        <taxon>Polystomatidae</taxon>
        <taxon>Protopolystoma</taxon>
    </lineage>
</organism>
<protein>
    <recommendedName>
        <fullName evidence="5">Secreted protein</fullName>
    </recommendedName>
</protein>
<evidence type="ECO:0000313" key="3">
    <source>
        <dbReference type="EMBL" id="VEL37897.1"/>
    </source>
</evidence>
<keyword evidence="4" id="KW-1185">Reference proteome</keyword>
<feature type="region of interest" description="Disordered" evidence="1">
    <location>
        <begin position="52"/>
        <end position="72"/>
    </location>
</feature>
<evidence type="ECO:0000256" key="1">
    <source>
        <dbReference type="SAM" id="MobiDB-lite"/>
    </source>
</evidence>
<reference evidence="3" key="1">
    <citation type="submission" date="2018-11" db="EMBL/GenBank/DDBJ databases">
        <authorList>
            <consortium name="Pathogen Informatics"/>
        </authorList>
    </citation>
    <scope>NUCLEOTIDE SEQUENCE</scope>
</reference>